<evidence type="ECO:0000259" key="2">
    <source>
        <dbReference type="Pfam" id="PF17930"/>
    </source>
</evidence>
<dbReference type="AlphaFoldDB" id="A0AAN0RJ43"/>
<evidence type="ECO:0000259" key="1">
    <source>
        <dbReference type="Pfam" id="PF06230"/>
    </source>
</evidence>
<dbReference type="InterPro" id="IPR041255">
    <property type="entry name" value="LpxI_N"/>
</dbReference>
<feature type="domain" description="LpxI N-terminal" evidence="2">
    <location>
        <begin position="2"/>
        <end position="125"/>
    </location>
</feature>
<dbReference type="Gene3D" id="3.40.140.80">
    <property type="match status" value="1"/>
</dbReference>
<accession>A0AAN0RJ43</accession>
<dbReference type="Proteomes" id="UP000028680">
    <property type="component" value="Chromosome"/>
</dbReference>
<sequence>MLALICGQGALPGLIVRNISHVPLIAALEQFRPEGLAVDLTFRLETLGTFLNDLKLRGVKQVCFAGAIRRPKVDPAQIDAATQPLVSQIARALSDGDDAALRIVINIFEQAGFEVVGFTQLVPELLPPGGVLSQRAADAQDHKDVARAQTVVEGLSALDMGQGCVVASGHILAVEAFGGTRWMLSRLPAVRPADWPEGGVLYKAPKAGQERRIDLPAIGPETMAQAAQAGLAGVAIVQGGVVALDLPDVIAEADRLGLFLWVCEAKL</sequence>
<dbReference type="KEGG" id="ptp:RCA23_c15270"/>
<feature type="domain" description="LpxI C-terminal" evidence="1">
    <location>
        <begin position="129"/>
        <end position="261"/>
    </location>
</feature>
<dbReference type="EMBL" id="CP003984">
    <property type="protein sequence ID" value="AII87065.1"/>
    <property type="molecule type" value="Genomic_DNA"/>
</dbReference>
<dbReference type="PANTHER" id="PTHR39962">
    <property type="entry name" value="BLL4848 PROTEIN"/>
    <property type="match status" value="1"/>
</dbReference>
<proteinExistence type="predicted"/>
<evidence type="ECO:0000313" key="3">
    <source>
        <dbReference type="EMBL" id="AII87065.1"/>
    </source>
</evidence>
<keyword evidence="4" id="KW-1185">Reference proteome</keyword>
<dbReference type="GeneID" id="93368562"/>
<dbReference type="InterPro" id="IPR053174">
    <property type="entry name" value="LpxI"/>
</dbReference>
<evidence type="ECO:0000313" key="4">
    <source>
        <dbReference type="Proteomes" id="UP000028680"/>
    </source>
</evidence>
<dbReference type="InterPro" id="IPR043167">
    <property type="entry name" value="LpxI_C_sf"/>
</dbReference>
<dbReference type="Gene3D" id="3.40.50.20">
    <property type="match status" value="1"/>
</dbReference>
<dbReference type="RefSeq" id="WP_044049835.1">
    <property type="nucleotide sequence ID" value="NZ_CP003984.1"/>
</dbReference>
<organism evidence="3 4">
    <name type="scientific">Planktomarina temperata RCA23</name>
    <dbReference type="NCBI Taxonomy" id="666509"/>
    <lineage>
        <taxon>Bacteria</taxon>
        <taxon>Pseudomonadati</taxon>
        <taxon>Pseudomonadota</taxon>
        <taxon>Alphaproteobacteria</taxon>
        <taxon>Rhodobacterales</taxon>
        <taxon>Paracoccaceae</taxon>
        <taxon>Planktomarina</taxon>
    </lineage>
</organism>
<reference evidence="3 4" key="1">
    <citation type="journal article" date="2014" name="ISME J.">
        <title>Adaptation of an abundant Roseobacter RCA organism to pelagic systems revealed by genomic and transcriptomic analyses.</title>
        <authorList>
            <person name="Voget S."/>
            <person name="Wemheuer B."/>
            <person name="Brinkhoff T."/>
            <person name="Vollmers J."/>
            <person name="Dietrich S."/>
            <person name="Giebel H.A."/>
            <person name="Beardsley C."/>
            <person name="Sardemann C."/>
            <person name="Bakenhus I."/>
            <person name="Billerbeck S."/>
            <person name="Daniel R."/>
            <person name="Simon M."/>
        </authorList>
    </citation>
    <scope>NUCLEOTIDE SEQUENCE [LARGE SCALE GENOMIC DNA]</scope>
    <source>
        <strain evidence="3 4">RCA23</strain>
    </source>
</reference>
<dbReference type="InterPro" id="IPR010415">
    <property type="entry name" value="LpxI_C"/>
</dbReference>
<dbReference type="Pfam" id="PF17930">
    <property type="entry name" value="LpxI_N"/>
    <property type="match status" value="1"/>
</dbReference>
<protein>
    <recommendedName>
        <fullName evidence="5">DUF1009 domain-containing protein</fullName>
    </recommendedName>
</protein>
<dbReference type="PANTHER" id="PTHR39962:SF1">
    <property type="entry name" value="LPXI FAMILY PROTEIN"/>
    <property type="match status" value="1"/>
</dbReference>
<dbReference type="Pfam" id="PF06230">
    <property type="entry name" value="LpxI_C"/>
    <property type="match status" value="1"/>
</dbReference>
<evidence type="ECO:0008006" key="5">
    <source>
        <dbReference type="Google" id="ProtNLM"/>
    </source>
</evidence>
<gene>
    <name evidence="3" type="ORF">RCA23_c15270</name>
</gene>
<name>A0AAN0RJ43_9RHOB</name>